<gene>
    <name evidence="2" type="ORF">IEE83_16000</name>
</gene>
<dbReference type="RefSeq" id="WP_194121523.1">
    <property type="nucleotide sequence ID" value="NZ_JBHSRU010000030.1"/>
</dbReference>
<organism evidence="2 3">
    <name type="scientific">Dyadobacter subterraneus</name>
    <dbReference type="NCBI Taxonomy" id="2773304"/>
    <lineage>
        <taxon>Bacteria</taxon>
        <taxon>Pseudomonadati</taxon>
        <taxon>Bacteroidota</taxon>
        <taxon>Cytophagia</taxon>
        <taxon>Cytophagales</taxon>
        <taxon>Spirosomataceae</taxon>
        <taxon>Dyadobacter</taxon>
    </lineage>
</organism>
<reference evidence="3" key="1">
    <citation type="submission" date="2023-07" db="EMBL/GenBank/DDBJ databases">
        <title>Dyadobacter sp. nov 'subterranea' isolated from contaminted grondwater.</title>
        <authorList>
            <person name="Szabo I."/>
            <person name="Al-Omari J."/>
            <person name="Szerdahelyi S.G."/>
            <person name="Rado J."/>
        </authorList>
    </citation>
    <scope>NUCLEOTIDE SEQUENCE [LARGE SCALE GENOMIC DNA]</scope>
    <source>
        <strain evidence="3">UP-52</strain>
    </source>
</reference>
<accession>A0ABR9WE30</accession>
<evidence type="ECO:0000313" key="3">
    <source>
        <dbReference type="Proteomes" id="UP000634134"/>
    </source>
</evidence>
<evidence type="ECO:0000313" key="2">
    <source>
        <dbReference type="EMBL" id="MBE9463389.1"/>
    </source>
</evidence>
<keyword evidence="1" id="KW-1133">Transmembrane helix</keyword>
<feature type="transmembrane region" description="Helical" evidence="1">
    <location>
        <begin position="20"/>
        <end position="40"/>
    </location>
</feature>
<proteinExistence type="predicted"/>
<feature type="transmembrane region" description="Helical" evidence="1">
    <location>
        <begin position="46"/>
        <end position="67"/>
    </location>
</feature>
<feature type="transmembrane region" description="Helical" evidence="1">
    <location>
        <begin position="74"/>
        <end position="92"/>
    </location>
</feature>
<protein>
    <recommendedName>
        <fullName evidence="4">DUF3649 domain-containing protein</fullName>
    </recommendedName>
</protein>
<evidence type="ECO:0000256" key="1">
    <source>
        <dbReference type="SAM" id="Phobius"/>
    </source>
</evidence>
<keyword evidence="1" id="KW-0472">Membrane</keyword>
<sequence length="93" mass="10297">MPAKKEYLTTPAQRALKISAGILGGYLLSSALHLALAALIPFRSEVLLTGAFSVFICWVVFMVLAFLSNSGWKIWGIYLSLSLLFALIIYFLR</sequence>
<name>A0ABR9WE30_9BACT</name>
<keyword evidence="1" id="KW-0812">Transmembrane</keyword>
<dbReference type="Proteomes" id="UP000634134">
    <property type="component" value="Unassembled WGS sequence"/>
</dbReference>
<dbReference type="EMBL" id="JACYGY010000001">
    <property type="protein sequence ID" value="MBE9463389.1"/>
    <property type="molecule type" value="Genomic_DNA"/>
</dbReference>
<comment type="caution">
    <text evidence="2">The sequence shown here is derived from an EMBL/GenBank/DDBJ whole genome shotgun (WGS) entry which is preliminary data.</text>
</comment>
<keyword evidence="3" id="KW-1185">Reference proteome</keyword>
<evidence type="ECO:0008006" key="4">
    <source>
        <dbReference type="Google" id="ProtNLM"/>
    </source>
</evidence>